<keyword evidence="4" id="KW-1185">Reference proteome</keyword>
<name>A0A4P9ZM87_9FUNG</name>
<evidence type="ECO:0000256" key="1">
    <source>
        <dbReference type="SAM" id="MobiDB-lite"/>
    </source>
</evidence>
<proteinExistence type="predicted"/>
<feature type="signal peptide" evidence="2">
    <location>
        <begin position="1"/>
        <end position="25"/>
    </location>
</feature>
<gene>
    <name evidence="3" type="ORF">BJ085DRAFT_33503</name>
</gene>
<dbReference type="EMBL" id="ML003674">
    <property type="protein sequence ID" value="RKP33641.1"/>
    <property type="molecule type" value="Genomic_DNA"/>
</dbReference>
<sequence length="133" mass="14810">MVKPTYCVWLLGLHLAQLPVHLCIGQDTAVTVSPPIDNPSPQEPPLSPPEYSTWDPRAISPGYDESIGRPENGRYPIEVGYADETATDENLINVPEYTDEYVYPLQVLQLDDLPIPGPYEQKRIATSYITILG</sequence>
<reference evidence="4" key="1">
    <citation type="journal article" date="2018" name="Nat. Microbiol.">
        <title>Leveraging single-cell genomics to expand the fungal tree of life.</title>
        <authorList>
            <person name="Ahrendt S.R."/>
            <person name="Quandt C.A."/>
            <person name="Ciobanu D."/>
            <person name="Clum A."/>
            <person name="Salamov A."/>
            <person name="Andreopoulos B."/>
            <person name="Cheng J.F."/>
            <person name="Woyke T."/>
            <person name="Pelin A."/>
            <person name="Henrissat B."/>
            <person name="Reynolds N.K."/>
            <person name="Benny G.L."/>
            <person name="Smith M.E."/>
            <person name="James T.Y."/>
            <person name="Grigoriev I.V."/>
        </authorList>
    </citation>
    <scope>NUCLEOTIDE SEQUENCE [LARGE SCALE GENOMIC DNA]</scope>
    <source>
        <strain evidence="4">RSA 468</strain>
    </source>
</reference>
<evidence type="ECO:0000313" key="3">
    <source>
        <dbReference type="EMBL" id="RKP33641.1"/>
    </source>
</evidence>
<dbReference type="AlphaFoldDB" id="A0A4P9ZM87"/>
<protein>
    <submittedName>
        <fullName evidence="3">Uncharacterized protein</fullName>
    </submittedName>
</protein>
<accession>A0A4P9ZM87</accession>
<evidence type="ECO:0000313" key="4">
    <source>
        <dbReference type="Proteomes" id="UP000268162"/>
    </source>
</evidence>
<feature type="region of interest" description="Disordered" evidence="1">
    <location>
        <begin position="31"/>
        <end position="75"/>
    </location>
</feature>
<dbReference type="Proteomes" id="UP000268162">
    <property type="component" value="Unassembled WGS sequence"/>
</dbReference>
<keyword evidence="2" id="KW-0732">Signal</keyword>
<evidence type="ECO:0000256" key="2">
    <source>
        <dbReference type="SAM" id="SignalP"/>
    </source>
</evidence>
<organism evidence="3 4">
    <name type="scientific">Dimargaris cristalligena</name>
    <dbReference type="NCBI Taxonomy" id="215637"/>
    <lineage>
        <taxon>Eukaryota</taxon>
        <taxon>Fungi</taxon>
        <taxon>Fungi incertae sedis</taxon>
        <taxon>Zoopagomycota</taxon>
        <taxon>Kickxellomycotina</taxon>
        <taxon>Dimargaritomycetes</taxon>
        <taxon>Dimargaritales</taxon>
        <taxon>Dimargaritaceae</taxon>
        <taxon>Dimargaris</taxon>
    </lineage>
</organism>
<feature type="compositionally biased region" description="Pro residues" evidence="1">
    <location>
        <begin position="36"/>
        <end position="48"/>
    </location>
</feature>
<feature type="chain" id="PRO_5021008273" evidence="2">
    <location>
        <begin position="26"/>
        <end position="133"/>
    </location>
</feature>